<feature type="signal peptide" evidence="3">
    <location>
        <begin position="1"/>
        <end position="23"/>
    </location>
</feature>
<sequence>MYRIKSIIALVVMIMLFNCKDKADNTQNESPIKIEIDSSATKTMDTTDADSQNPSNERKYPYLTDKNAMEFFLQYEKEHKENKVRIVTAFGNIDILLFEETKFHRANFIFLAKQNYFEHTQFYRVIENYIIQGGSTDDQDVMDRRGGIGKYLLPTDTKRGFHHDRGVISMPSGDRDNPYKLASPYEFFIMLRDVHDLDGDYTIFGRVIDGMDVADKIASVKTDDGDWPLKNVYIKRIEVLD</sequence>
<dbReference type="SUPFAM" id="SSF50891">
    <property type="entry name" value="Cyclophilin-like"/>
    <property type="match status" value="1"/>
</dbReference>
<evidence type="ECO:0000313" key="6">
    <source>
        <dbReference type="EMBL" id="TXD87334.1"/>
    </source>
</evidence>
<dbReference type="AlphaFoldDB" id="A0A5C6ZDW7"/>
<dbReference type="InterPro" id="IPR002130">
    <property type="entry name" value="Cyclophilin-type_PPIase_dom"/>
</dbReference>
<reference evidence="6 7" key="1">
    <citation type="submission" date="2019-08" db="EMBL/GenBank/DDBJ databases">
        <title>Genomes of Subsaximicrobium wynnwilliamsii strains.</title>
        <authorList>
            <person name="Bowman J.P."/>
        </authorList>
    </citation>
    <scope>NUCLEOTIDE SEQUENCE [LARGE SCALE GENOMIC DNA]</scope>
    <source>
        <strain evidence="6 7">2-80-2</strain>
    </source>
</reference>
<feature type="domain" description="PPIase cyclophilin-type" evidence="5">
    <location>
        <begin position="91"/>
        <end position="239"/>
    </location>
</feature>
<dbReference type="InterPro" id="IPR029000">
    <property type="entry name" value="Cyclophilin-like_dom_sf"/>
</dbReference>
<comment type="similarity">
    <text evidence="3">Belongs to the cyclophilin-type PPIase family.</text>
</comment>
<dbReference type="CDD" id="cd00317">
    <property type="entry name" value="cyclophilin"/>
    <property type="match status" value="1"/>
</dbReference>
<dbReference type="RefSeq" id="WP_147088001.1">
    <property type="nucleotide sequence ID" value="NZ_VORM01000029.1"/>
</dbReference>
<keyword evidence="7" id="KW-1185">Reference proteome</keyword>
<organism evidence="6 7">
    <name type="scientific">Subsaximicrobium wynnwilliamsii</name>
    <dbReference type="NCBI Taxonomy" id="291179"/>
    <lineage>
        <taxon>Bacteria</taxon>
        <taxon>Pseudomonadati</taxon>
        <taxon>Bacteroidota</taxon>
        <taxon>Flavobacteriia</taxon>
        <taxon>Flavobacteriales</taxon>
        <taxon>Flavobacteriaceae</taxon>
        <taxon>Subsaximicrobium</taxon>
    </lineage>
</organism>
<name>A0A5C6ZDW7_9FLAO</name>
<dbReference type="Gene3D" id="2.40.100.10">
    <property type="entry name" value="Cyclophilin-like"/>
    <property type="match status" value="1"/>
</dbReference>
<evidence type="ECO:0000313" key="7">
    <source>
        <dbReference type="Proteomes" id="UP000321578"/>
    </source>
</evidence>
<keyword evidence="1 3" id="KW-0697">Rotamase</keyword>
<keyword evidence="2 3" id="KW-0413">Isomerase</keyword>
<feature type="compositionally biased region" description="Polar residues" evidence="4">
    <location>
        <begin position="38"/>
        <end position="55"/>
    </location>
</feature>
<protein>
    <recommendedName>
        <fullName evidence="3">Peptidyl-prolyl cis-trans isomerase</fullName>
        <shortName evidence="3">PPIase</shortName>
        <ecNumber evidence="3">5.2.1.8</ecNumber>
    </recommendedName>
</protein>
<keyword evidence="3" id="KW-0732">Signal</keyword>
<evidence type="ECO:0000256" key="3">
    <source>
        <dbReference type="RuleBase" id="RU363019"/>
    </source>
</evidence>
<dbReference type="PROSITE" id="PS50072">
    <property type="entry name" value="CSA_PPIASE_2"/>
    <property type="match status" value="1"/>
</dbReference>
<dbReference type="PRINTS" id="PR00153">
    <property type="entry name" value="CSAPPISMRASE"/>
</dbReference>
<dbReference type="InterPro" id="IPR044666">
    <property type="entry name" value="Cyclophilin_A-like"/>
</dbReference>
<dbReference type="PANTHER" id="PTHR45625:SF4">
    <property type="entry name" value="PEPTIDYLPROLYL ISOMERASE DOMAIN AND WD REPEAT-CONTAINING PROTEIN 1"/>
    <property type="match status" value="1"/>
</dbReference>
<dbReference type="Proteomes" id="UP000321578">
    <property type="component" value="Unassembled WGS sequence"/>
</dbReference>
<accession>A0A5C6ZDW7</accession>
<feature type="chain" id="PRO_5023160753" description="Peptidyl-prolyl cis-trans isomerase" evidence="3">
    <location>
        <begin position="24"/>
        <end position="241"/>
    </location>
</feature>
<comment type="catalytic activity">
    <reaction evidence="3">
        <text>[protein]-peptidylproline (omega=180) = [protein]-peptidylproline (omega=0)</text>
        <dbReference type="Rhea" id="RHEA:16237"/>
        <dbReference type="Rhea" id="RHEA-COMP:10747"/>
        <dbReference type="Rhea" id="RHEA-COMP:10748"/>
        <dbReference type="ChEBI" id="CHEBI:83833"/>
        <dbReference type="ChEBI" id="CHEBI:83834"/>
        <dbReference type="EC" id="5.2.1.8"/>
    </reaction>
</comment>
<dbReference type="EC" id="5.2.1.8" evidence="3"/>
<dbReference type="Pfam" id="PF00160">
    <property type="entry name" value="Pro_isomerase"/>
    <property type="match status" value="1"/>
</dbReference>
<gene>
    <name evidence="6" type="ORF">ESY86_17390</name>
</gene>
<evidence type="ECO:0000256" key="4">
    <source>
        <dbReference type="SAM" id="MobiDB-lite"/>
    </source>
</evidence>
<comment type="caution">
    <text evidence="6">The sequence shown here is derived from an EMBL/GenBank/DDBJ whole genome shotgun (WGS) entry which is preliminary data.</text>
</comment>
<dbReference type="GO" id="GO:0003755">
    <property type="term" value="F:peptidyl-prolyl cis-trans isomerase activity"/>
    <property type="evidence" value="ECO:0007669"/>
    <property type="project" value="UniProtKB-UniRule"/>
</dbReference>
<proteinExistence type="inferred from homology"/>
<evidence type="ECO:0000256" key="1">
    <source>
        <dbReference type="ARBA" id="ARBA00023110"/>
    </source>
</evidence>
<evidence type="ECO:0000256" key="2">
    <source>
        <dbReference type="ARBA" id="ARBA00023235"/>
    </source>
</evidence>
<evidence type="ECO:0000259" key="5">
    <source>
        <dbReference type="PROSITE" id="PS50072"/>
    </source>
</evidence>
<dbReference type="OrthoDB" id="9807797at2"/>
<comment type="function">
    <text evidence="3">PPIases accelerate the folding of proteins. It catalyzes the cis-trans isomerization of proline imidic peptide bonds in oligopeptides.</text>
</comment>
<dbReference type="PANTHER" id="PTHR45625">
    <property type="entry name" value="PEPTIDYL-PROLYL CIS-TRANS ISOMERASE-RELATED"/>
    <property type="match status" value="1"/>
</dbReference>
<feature type="region of interest" description="Disordered" evidence="4">
    <location>
        <begin position="30"/>
        <end position="59"/>
    </location>
</feature>
<dbReference type="EMBL" id="VORO01000026">
    <property type="protein sequence ID" value="TXD87334.1"/>
    <property type="molecule type" value="Genomic_DNA"/>
</dbReference>